<evidence type="ECO:0008006" key="4">
    <source>
        <dbReference type="Google" id="ProtNLM"/>
    </source>
</evidence>
<gene>
    <name evidence="2" type="ORF">KSX_61140</name>
</gene>
<dbReference type="Pfam" id="PF11387">
    <property type="entry name" value="DUF2795"/>
    <property type="match status" value="1"/>
</dbReference>
<protein>
    <recommendedName>
        <fullName evidence="4">DUF2795 domain-containing protein</fullName>
    </recommendedName>
</protein>
<dbReference type="Proteomes" id="UP000612362">
    <property type="component" value="Unassembled WGS sequence"/>
</dbReference>
<dbReference type="InterPro" id="IPR021527">
    <property type="entry name" value="DUF2795"/>
</dbReference>
<dbReference type="RefSeq" id="WP_220197174.1">
    <property type="nucleotide sequence ID" value="NZ_BNJF01000003.1"/>
</dbReference>
<evidence type="ECO:0000313" key="2">
    <source>
        <dbReference type="EMBL" id="GHO47951.1"/>
    </source>
</evidence>
<proteinExistence type="predicted"/>
<evidence type="ECO:0000256" key="1">
    <source>
        <dbReference type="SAM" id="MobiDB-lite"/>
    </source>
</evidence>
<comment type="caution">
    <text evidence="2">The sequence shown here is derived from an EMBL/GenBank/DDBJ whole genome shotgun (WGS) entry which is preliminary data.</text>
</comment>
<dbReference type="AlphaFoldDB" id="A0A8J3MVH6"/>
<feature type="region of interest" description="Disordered" evidence="1">
    <location>
        <begin position="46"/>
        <end position="70"/>
    </location>
</feature>
<keyword evidence="3" id="KW-1185">Reference proteome</keyword>
<evidence type="ECO:0000313" key="3">
    <source>
        <dbReference type="Proteomes" id="UP000612362"/>
    </source>
</evidence>
<accession>A0A8J3MVH6</accession>
<name>A0A8J3MVH6_9CHLR</name>
<sequence>MPQQPINPVQVEKCLKGIDYPCDKQEIVEYASQHGANDMVRDALNNLPDKNYENPTAVNKALSEASRSQR</sequence>
<reference evidence="2" key="1">
    <citation type="submission" date="2020-10" db="EMBL/GenBank/DDBJ databases">
        <title>Taxonomic study of unclassified bacteria belonging to the class Ktedonobacteria.</title>
        <authorList>
            <person name="Yabe S."/>
            <person name="Wang C.M."/>
            <person name="Zheng Y."/>
            <person name="Sakai Y."/>
            <person name="Cavaletti L."/>
            <person name="Monciardini P."/>
            <person name="Donadio S."/>
        </authorList>
    </citation>
    <scope>NUCLEOTIDE SEQUENCE</scope>
    <source>
        <strain evidence="2">SOSP1-1</strain>
    </source>
</reference>
<dbReference type="EMBL" id="BNJF01000003">
    <property type="protein sequence ID" value="GHO47951.1"/>
    <property type="molecule type" value="Genomic_DNA"/>
</dbReference>
<organism evidence="2 3">
    <name type="scientific">Ktedonospora formicarum</name>
    <dbReference type="NCBI Taxonomy" id="2778364"/>
    <lineage>
        <taxon>Bacteria</taxon>
        <taxon>Bacillati</taxon>
        <taxon>Chloroflexota</taxon>
        <taxon>Ktedonobacteria</taxon>
        <taxon>Ktedonobacterales</taxon>
        <taxon>Ktedonobacteraceae</taxon>
        <taxon>Ktedonospora</taxon>
    </lineage>
</organism>